<dbReference type="CDD" id="cd17546">
    <property type="entry name" value="REC_hyHK_CKI1_RcsC-like"/>
    <property type="match status" value="1"/>
</dbReference>
<dbReference type="SUPFAM" id="SSF52172">
    <property type="entry name" value="CheY-like"/>
    <property type="match status" value="1"/>
</dbReference>
<dbReference type="OrthoDB" id="195174at2"/>
<sequence>MTSSWYDRLVNMPGSEPEKGAREILVIDDHSEAREIIVTLLARLGWATRQAATGAEGLEVMKAGRDCIGLALVDVILPDTDGMSLARQLRSEYPRLPIVLLSGQLNDESRWIVSAEGFRFLPKPFNLTQLRDVVAEMLGDAGPMAPT</sequence>
<dbReference type="RefSeq" id="WP_144228292.1">
    <property type="nucleotide sequence ID" value="NZ_CBCRVV010000001.1"/>
</dbReference>
<dbReference type="EMBL" id="VMBG01000001">
    <property type="protein sequence ID" value="TSJ77951.1"/>
    <property type="molecule type" value="Genomic_DNA"/>
</dbReference>
<feature type="domain" description="Response regulatory" evidence="3">
    <location>
        <begin position="23"/>
        <end position="138"/>
    </location>
</feature>
<dbReference type="GO" id="GO:0000160">
    <property type="term" value="P:phosphorelay signal transduction system"/>
    <property type="evidence" value="ECO:0007669"/>
    <property type="project" value="InterPro"/>
</dbReference>
<dbReference type="AlphaFoldDB" id="A0A556QMS0"/>
<dbReference type="PANTHER" id="PTHR44591">
    <property type="entry name" value="STRESS RESPONSE REGULATOR PROTEIN 1"/>
    <property type="match status" value="1"/>
</dbReference>
<name>A0A556QMS0_9BACT</name>
<dbReference type="InterPro" id="IPR050595">
    <property type="entry name" value="Bact_response_regulator"/>
</dbReference>
<dbReference type="Gene3D" id="3.40.50.2300">
    <property type="match status" value="1"/>
</dbReference>
<accession>A0A556QMS0</accession>
<gene>
    <name evidence="4" type="ORF">FPL22_01170</name>
</gene>
<dbReference type="PROSITE" id="PS50110">
    <property type="entry name" value="RESPONSE_REGULATORY"/>
    <property type="match status" value="1"/>
</dbReference>
<evidence type="ECO:0000313" key="5">
    <source>
        <dbReference type="Proteomes" id="UP000315648"/>
    </source>
</evidence>
<comment type="caution">
    <text evidence="4">The sequence shown here is derived from an EMBL/GenBank/DDBJ whole genome shotgun (WGS) entry which is preliminary data.</text>
</comment>
<protein>
    <submittedName>
        <fullName evidence="4">Response regulator</fullName>
    </submittedName>
</protein>
<evidence type="ECO:0000256" key="1">
    <source>
        <dbReference type="ARBA" id="ARBA00022553"/>
    </source>
</evidence>
<feature type="modified residue" description="4-aspartylphosphate" evidence="2">
    <location>
        <position position="74"/>
    </location>
</feature>
<dbReference type="Proteomes" id="UP000315648">
    <property type="component" value="Unassembled WGS sequence"/>
</dbReference>
<keyword evidence="1 2" id="KW-0597">Phosphoprotein</keyword>
<keyword evidence="5" id="KW-1185">Reference proteome</keyword>
<dbReference type="InterPro" id="IPR011006">
    <property type="entry name" value="CheY-like_superfamily"/>
</dbReference>
<dbReference type="Pfam" id="PF00072">
    <property type="entry name" value="Response_reg"/>
    <property type="match status" value="1"/>
</dbReference>
<organism evidence="4 5">
    <name type="scientific">Rariglobus hedericola</name>
    <dbReference type="NCBI Taxonomy" id="2597822"/>
    <lineage>
        <taxon>Bacteria</taxon>
        <taxon>Pseudomonadati</taxon>
        <taxon>Verrucomicrobiota</taxon>
        <taxon>Opitutia</taxon>
        <taxon>Opitutales</taxon>
        <taxon>Opitutaceae</taxon>
        <taxon>Rariglobus</taxon>
    </lineage>
</organism>
<proteinExistence type="predicted"/>
<dbReference type="PANTHER" id="PTHR44591:SF3">
    <property type="entry name" value="RESPONSE REGULATORY DOMAIN-CONTAINING PROTEIN"/>
    <property type="match status" value="1"/>
</dbReference>
<reference evidence="4 5" key="1">
    <citation type="submission" date="2019-07" db="EMBL/GenBank/DDBJ databases">
        <title>Description of 53C-WASEF.</title>
        <authorList>
            <person name="Pitt A."/>
            <person name="Hahn M.W."/>
        </authorList>
    </citation>
    <scope>NUCLEOTIDE SEQUENCE [LARGE SCALE GENOMIC DNA]</scope>
    <source>
        <strain evidence="4 5">53C-WASEF</strain>
    </source>
</reference>
<evidence type="ECO:0000259" key="3">
    <source>
        <dbReference type="PROSITE" id="PS50110"/>
    </source>
</evidence>
<dbReference type="InterPro" id="IPR001789">
    <property type="entry name" value="Sig_transdc_resp-reg_receiver"/>
</dbReference>
<dbReference type="SMART" id="SM00448">
    <property type="entry name" value="REC"/>
    <property type="match status" value="1"/>
</dbReference>
<evidence type="ECO:0000256" key="2">
    <source>
        <dbReference type="PROSITE-ProRule" id="PRU00169"/>
    </source>
</evidence>
<evidence type="ECO:0000313" key="4">
    <source>
        <dbReference type="EMBL" id="TSJ77951.1"/>
    </source>
</evidence>